<dbReference type="SUPFAM" id="SSF46785">
    <property type="entry name" value="Winged helix' DNA-binding domain"/>
    <property type="match status" value="1"/>
</dbReference>
<comment type="cofactor">
    <cofactor evidence="1">
        <name>Mg(2+)</name>
        <dbReference type="ChEBI" id="CHEBI:18420"/>
    </cofactor>
</comment>
<dbReference type="InterPro" id="IPR011009">
    <property type="entry name" value="Kinase-like_dom_sf"/>
</dbReference>
<dbReference type="InterPro" id="IPR036388">
    <property type="entry name" value="WH-like_DNA-bd_sf"/>
</dbReference>
<dbReference type="InterPro" id="IPR018934">
    <property type="entry name" value="RIO_dom"/>
</dbReference>
<dbReference type="CDD" id="cd05144">
    <property type="entry name" value="RIO2_C"/>
    <property type="match status" value="1"/>
</dbReference>
<evidence type="ECO:0000256" key="1">
    <source>
        <dbReference type="ARBA" id="ARBA00001946"/>
    </source>
</evidence>
<evidence type="ECO:0000313" key="17">
    <source>
        <dbReference type="EMBL" id="MDI1486359.1"/>
    </source>
</evidence>
<dbReference type="PANTHER" id="PTHR45852:SF1">
    <property type="entry name" value="SERINE_THREONINE-PROTEIN KINASE RIO2"/>
    <property type="match status" value="1"/>
</dbReference>
<organism evidence="17 18">
    <name type="scientific">Ramalina farinacea</name>
    <dbReference type="NCBI Taxonomy" id="258253"/>
    <lineage>
        <taxon>Eukaryota</taxon>
        <taxon>Fungi</taxon>
        <taxon>Dikarya</taxon>
        <taxon>Ascomycota</taxon>
        <taxon>Pezizomycotina</taxon>
        <taxon>Lecanoromycetes</taxon>
        <taxon>OSLEUM clade</taxon>
        <taxon>Lecanoromycetidae</taxon>
        <taxon>Lecanorales</taxon>
        <taxon>Lecanorineae</taxon>
        <taxon>Ramalinaceae</taxon>
        <taxon>Ramalina</taxon>
    </lineage>
</organism>
<dbReference type="GO" id="GO:0004674">
    <property type="term" value="F:protein serine/threonine kinase activity"/>
    <property type="evidence" value="ECO:0007669"/>
    <property type="project" value="UniProtKB-KW"/>
</dbReference>
<feature type="region of interest" description="Disordered" evidence="15">
    <location>
        <begin position="367"/>
        <end position="403"/>
    </location>
</feature>
<comment type="similarity">
    <text evidence="2">Belongs to the protein kinase superfamily. RIO-type Ser/Thr kinase family.</text>
</comment>
<dbReference type="GO" id="GO:0005829">
    <property type="term" value="C:cytosol"/>
    <property type="evidence" value="ECO:0007669"/>
    <property type="project" value="TreeGrafter"/>
</dbReference>
<evidence type="ECO:0000256" key="12">
    <source>
        <dbReference type="ARBA" id="ARBA00048679"/>
    </source>
</evidence>
<accession>A0AA43TSS4</accession>
<dbReference type="EMBL" id="JAPUFD010000003">
    <property type="protein sequence ID" value="MDI1486359.1"/>
    <property type="molecule type" value="Genomic_DNA"/>
</dbReference>
<keyword evidence="4" id="KW-0723">Serine/threonine-protein kinase</keyword>
<keyword evidence="18" id="KW-1185">Reference proteome</keyword>
<dbReference type="GO" id="GO:0005634">
    <property type="term" value="C:nucleus"/>
    <property type="evidence" value="ECO:0007669"/>
    <property type="project" value="TreeGrafter"/>
</dbReference>
<dbReference type="InterPro" id="IPR000687">
    <property type="entry name" value="RIO_kinase"/>
</dbReference>
<keyword evidence="8 17" id="KW-0418">Kinase</keyword>
<gene>
    <name evidence="17" type="primary">rio2</name>
    <name evidence="17" type="ORF">OHK93_005586</name>
</gene>
<dbReference type="FunFam" id="3.30.200.20:FF:000052">
    <property type="entry name" value="Serine/threonine-protein kinase RIO2"/>
    <property type="match status" value="1"/>
</dbReference>
<dbReference type="AlphaFoldDB" id="A0AA43TSS4"/>
<comment type="caution">
    <text evidence="17">The sequence shown here is derived from an EMBL/GenBank/DDBJ whole genome shotgun (WGS) entry which is preliminary data.</text>
</comment>
<dbReference type="InterPro" id="IPR015285">
    <property type="entry name" value="RIO2_wHTH_N"/>
</dbReference>
<evidence type="ECO:0000256" key="7">
    <source>
        <dbReference type="ARBA" id="ARBA00022741"/>
    </source>
</evidence>
<evidence type="ECO:0000256" key="15">
    <source>
        <dbReference type="SAM" id="MobiDB-lite"/>
    </source>
</evidence>
<evidence type="ECO:0000256" key="14">
    <source>
        <dbReference type="ARBA" id="ARBA00068837"/>
    </source>
</evidence>
<keyword evidence="10" id="KW-0460">Magnesium</keyword>
<proteinExistence type="inferred from homology"/>
<dbReference type="GO" id="GO:0046872">
    <property type="term" value="F:metal ion binding"/>
    <property type="evidence" value="ECO:0007669"/>
    <property type="project" value="UniProtKB-KW"/>
</dbReference>
<comment type="catalytic activity">
    <reaction evidence="11">
        <text>L-threonyl-[protein] + ATP = O-phospho-L-threonyl-[protein] + ADP + H(+)</text>
        <dbReference type="Rhea" id="RHEA:46608"/>
        <dbReference type="Rhea" id="RHEA-COMP:11060"/>
        <dbReference type="Rhea" id="RHEA-COMP:11605"/>
        <dbReference type="ChEBI" id="CHEBI:15378"/>
        <dbReference type="ChEBI" id="CHEBI:30013"/>
        <dbReference type="ChEBI" id="CHEBI:30616"/>
        <dbReference type="ChEBI" id="CHEBI:61977"/>
        <dbReference type="ChEBI" id="CHEBI:456216"/>
        <dbReference type="EC" id="2.7.11.1"/>
    </reaction>
</comment>
<dbReference type="EC" id="2.7.11.1" evidence="3"/>
<sequence>MKLDTKHLRYLSNEDWRVLTAVEIGSKNHEVVPTPLIIQLSNLRGGSGVHKSISTLAKANLIARTQNAKYDGYRLTYGGLDYLALHTHLKRNALYSTGPCIGAGKESDIYLCAPPTAPNPPSKTSHQHQPDEQQCVLKIHRLGRISFRSIKNNRDYLGKRQSASWMYMSRLAAQKEFAFMKALGENGFNVPKAIAWSRHTVVMSLIEGIPLRAVKEVGDPAGLYSELIEVILRFAEHGLIHGDFNEFNIMLQTRGEDGAKADAKGEAEQSSLSVIPYIIDFPQAVSVDHADAKSYFDRDVHCIKTFFDRRFHFTSSEPGPYFEEAKARAGGRKKGSCKRIDIDVEASGFSRQMAKELHKYMETVGVNVDTGVTTDEESSESEEGNDKDGVPSENVDPRELLHI</sequence>
<evidence type="ECO:0000256" key="5">
    <source>
        <dbReference type="ARBA" id="ARBA00022679"/>
    </source>
</evidence>
<name>A0AA43TSS4_9LECA</name>
<keyword evidence="9" id="KW-0067">ATP-binding</keyword>
<dbReference type="InterPro" id="IPR018935">
    <property type="entry name" value="RIO_kinase_CS"/>
</dbReference>
<evidence type="ECO:0000256" key="13">
    <source>
        <dbReference type="ARBA" id="ARBA00068353"/>
    </source>
</evidence>
<feature type="domain" description="RIO kinase" evidence="16">
    <location>
        <begin position="66"/>
        <end position="331"/>
    </location>
</feature>
<evidence type="ECO:0000256" key="2">
    <source>
        <dbReference type="ARBA" id="ARBA00009196"/>
    </source>
</evidence>
<dbReference type="GO" id="GO:0030490">
    <property type="term" value="P:maturation of SSU-rRNA"/>
    <property type="evidence" value="ECO:0007669"/>
    <property type="project" value="TreeGrafter"/>
</dbReference>
<evidence type="ECO:0000256" key="10">
    <source>
        <dbReference type="ARBA" id="ARBA00022842"/>
    </source>
</evidence>
<dbReference type="Pfam" id="PF09202">
    <property type="entry name" value="Rio2_N"/>
    <property type="match status" value="1"/>
</dbReference>
<evidence type="ECO:0000313" key="18">
    <source>
        <dbReference type="Proteomes" id="UP001161017"/>
    </source>
</evidence>
<evidence type="ECO:0000259" key="16">
    <source>
        <dbReference type="SMART" id="SM00090"/>
    </source>
</evidence>
<dbReference type="PROSITE" id="PS01245">
    <property type="entry name" value="RIO1"/>
    <property type="match status" value="1"/>
</dbReference>
<feature type="compositionally biased region" description="Acidic residues" evidence="15">
    <location>
        <begin position="374"/>
        <end position="383"/>
    </location>
</feature>
<feature type="compositionally biased region" description="Basic and acidic residues" evidence="15">
    <location>
        <begin position="384"/>
        <end position="403"/>
    </location>
</feature>
<evidence type="ECO:0000256" key="3">
    <source>
        <dbReference type="ARBA" id="ARBA00012513"/>
    </source>
</evidence>
<evidence type="ECO:0000256" key="6">
    <source>
        <dbReference type="ARBA" id="ARBA00022723"/>
    </source>
</evidence>
<dbReference type="GO" id="GO:0030688">
    <property type="term" value="C:preribosome, small subunit precursor"/>
    <property type="evidence" value="ECO:0007669"/>
    <property type="project" value="TreeGrafter"/>
</dbReference>
<reference evidence="17" key="1">
    <citation type="journal article" date="2023" name="Genome Biol. Evol.">
        <title>First Whole Genome Sequence and Flow Cytometry Genome Size Data for the Lichen-Forming Fungus Ramalina farinacea (Ascomycota).</title>
        <authorList>
            <person name="Llewellyn T."/>
            <person name="Mian S."/>
            <person name="Hill R."/>
            <person name="Leitch I.J."/>
            <person name="Gaya E."/>
        </authorList>
    </citation>
    <scope>NUCLEOTIDE SEQUENCE</scope>
    <source>
        <strain evidence="17">LIQ254RAFAR</strain>
    </source>
</reference>
<dbReference type="Gene3D" id="1.10.10.10">
    <property type="entry name" value="Winged helix-like DNA-binding domain superfamily/Winged helix DNA-binding domain"/>
    <property type="match status" value="1"/>
</dbReference>
<dbReference type="Pfam" id="PF01163">
    <property type="entry name" value="RIO1"/>
    <property type="match status" value="2"/>
</dbReference>
<evidence type="ECO:0000256" key="9">
    <source>
        <dbReference type="ARBA" id="ARBA00022840"/>
    </source>
</evidence>
<comment type="catalytic activity">
    <reaction evidence="12">
        <text>L-seryl-[protein] + ATP = O-phospho-L-seryl-[protein] + ADP + H(+)</text>
        <dbReference type="Rhea" id="RHEA:17989"/>
        <dbReference type="Rhea" id="RHEA-COMP:9863"/>
        <dbReference type="Rhea" id="RHEA-COMP:11604"/>
        <dbReference type="ChEBI" id="CHEBI:15378"/>
        <dbReference type="ChEBI" id="CHEBI:29999"/>
        <dbReference type="ChEBI" id="CHEBI:30616"/>
        <dbReference type="ChEBI" id="CHEBI:83421"/>
        <dbReference type="ChEBI" id="CHEBI:456216"/>
        <dbReference type="EC" id="2.7.11.1"/>
    </reaction>
</comment>
<keyword evidence="6" id="KW-0479">Metal-binding</keyword>
<evidence type="ECO:0000256" key="11">
    <source>
        <dbReference type="ARBA" id="ARBA00047899"/>
    </source>
</evidence>
<dbReference type="Proteomes" id="UP001161017">
    <property type="component" value="Unassembled WGS sequence"/>
</dbReference>
<keyword evidence="5 17" id="KW-0808">Transferase</keyword>
<dbReference type="PANTHER" id="PTHR45852">
    <property type="entry name" value="SER/THR-PROTEIN KINASE RIO2"/>
    <property type="match status" value="1"/>
</dbReference>
<evidence type="ECO:0000256" key="4">
    <source>
        <dbReference type="ARBA" id="ARBA00022527"/>
    </source>
</evidence>
<dbReference type="SMART" id="SM00090">
    <property type="entry name" value="RIO"/>
    <property type="match status" value="1"/>
</dbReference>
<protein>
    <recommendedName>
        <fullName evidence="13">Serine/threonine-protein kinase RIO2</fullName>
        <ecNumber evidence="3">2.7.11.1</ecNumber>
    </recommendedName>
    <alternativeName>
        <fullName evidence="14">Serine/threonine-protein kinase rio2</fullName>
    </alternativeName>
</protein>
<keyword evidence="7" id="KW-0547">Nucleotide-binding</keyword>
<dbReference type="Gene3D" id="3.30.200.20">
    <property type="entry name" value="Phosphorylase Kinase, domain 1"/>
    <property type="match status" value="1"/>
</dbReference>
<dbReference type="Gene3D" id="1.10.510.10">
    <property type="entry name" value="Transferase(Phosphotransferase) domain 1"/>
    <property type="match status" value="1"/>
</dbReference>
<dbReference type="InterPro" id="IPR036390">
    <property type="entry name" value="WH_DNA-bd_sf"/>
</dbReference>
<dbReference type="FunFam" id="1.10.10.10:FF:000053">
    <property type="entry name" value="Serine/threonine-protein kinase RIO2"/>
    <property type="match status" value="1"/>
</dbReference>
<dbReference type="GO" id="GO:0005524">
    <property type="term" value="F:ATP binding"/>
    <property type="evidence" value="ECO:0007669"/>
    <property type="project" value="UniProtKB-KW"/>
</dbReference>
<dbReference type="SUPFAM" id="SSF56112">
    <property type="entry name" value="Protein kinase-like (PK-like)"/>
    <property type="match status" value="1"/>
</dbReference>
<evidence type="ECO:0000256" key="8">
    <source>
        <dbReference type="ARBA" id="ARBA00022777"/>
    </source>
</evidence>
<dbReference type="InterPro" id="IPR030484">
    <property type="entry name" value="Rio2"/>
</dbReference>